<dbReference type="InterPro" id="IPR051870">
    <property type="entry name" value="Elongin-A_domain"/>
</dbReference>
<feature type="compositionally biased region" description="Basic and acidic residues" evidence="1">
    <location>
        <begin position="117"/>
        <end position="137"/>
    </location>
</feature>
<dbReference type="PANTHER" id="PTHR15141:SF76">
    <property type="entry name" value="TRANSCRIPTION ELONGATION FACTOR B POLYPEPTIDE 3"/>
    <property type="match status" value="1"/>
</dbReference>
<reference evidence="2 3" key="1">
    <citation type="submission" date="2014-04" db="EMBL/GenBank/DDBJ databases">
        <authorList>
            <consortium name="DOE Joint Genome Institute"/>
            <person name="Kuo A."/>
            <person name="Zuccaro A."/>
            <person name="Kohler A."/>
            <person name="Nagy L.G."/>
            <person name="Floudas D."/>
            <person name="Copeland A."/>
            <person name="Barry K.W."/>
            <person name="Cichocki N."/>
            <person name="Veneault-Fourrey C."/>
            <person name="LaButti K."/>
            <person name="Lindquist E.A."/>
            <person name="Lipzen A."/>
            <person name="Lundell T."/>
            <person name="Morin E."/>
            <person name="Murat C."/>
            <person name="Sun H."/>
            <person name="Tunlid A."/>
            <person name="Henrissat B."/>
            <person name="Grigoriev I.V."/>
            <person name="Hibbett D.S."/>
            <person name="Martin F."/>
            <person name="Nordberg H.P."/>
            <person name="Cantor M.N."/>
            <person name="Hua S.X."/>
        </authorList>
    </citation>
    <scope>NUCLEOTIDE SEQUENCE [LARGE SCALE GENOMIC DNA]</scope>
    <source>
        <strain evidence="2 3">MAFF 305830</strain>
    </source>
</reference>
<dbReference type="Proteomes" id="UP000054097">
    <property type="component" value="Unassembled WGS sequence"/>
</dbReference>
<proteinExistence type="predicted"/>
<dbReference type="GO" id="GO:0070449">
    <property type="term" value="C:elongin complex"/>
    <property type="evidence" value="ECO:0007669"/>
    <property type="project" value="InterPro"/>
</dbReference>
<dbReference type="PANTHER" id="PTHR15141">
    <property type="entry name" value="TRANSCRIPTION ELONGATION FACTOR B POLYPEPTIDE 3"/>
    <property type="match status" value="1"/>
</dbReference>
<protein>
    <recommendedName>
        <fullName evidence="4">Elongin-A</fullName>
    </recommendedName>
</protein>
<evidence type="ECO:0000256" key="1">
    <source>
        <dbReference type="SAM" id="MobiDB-lite"/>
    </source>
</evidence>
<dbReference type="GO" id="GO:0006368">
    <property type="term" value="P:transcription elongation by RNA polymerase II"/>
    <property type="evidence" value="ECO:0007669"/>
    <property type="project" value="InterPro"/>
</dbReference>
<dbReference type="AlphaFoldDB" id="A0A0C3AWJ8"/>
<gene>
    <name evidence="2" type="ORF">M408DRAFT_329322</name>
</gene>
<dbReference type="Gene3D" id="6.10.250.3180">
    <property type="match status" value="1"/>
</dbReference>
<reference evidence="3" key="2">
    <citation type="submission" date="2015-01" db="EMBL/GenBank/DDBJ databases">
        <title>Evolutionary Origins and Diversification of the Mycorrhizal Mutualists.</title>
        <authorList>
            <consortium name="DOE Joint Genome Institute"/>
            <consortium name="Mycorrhizal Genomics Consortium"/>
            <person name="Kohler A."/>
            <person name="Kuo A."/>
            <person name="Nagy L.G."/>
            <person name="Floudas D."/>
            <person name="Copeland A."/>
            <person name="Barry K.W."/>
            <person name="Cichocki N."/>
            <person name="Veneault-Fourrey C."/>
            <person name="LaButti K."/>
            <person name="Lindquist E.A."/>
            <person name="Lipzen A."/>
            <person name="Lundell T."/>
            <person name="Morin E."/>
            <person name="Murat C."/>
            <person name="Riley R."/>
            <person name="Ohm R."/>
            <person name="Sun H."/>
            <person name="Tunlid A."/>
            <person name="Henrissat B."/>
            <person name="Grigoriev I.V."/>
            <person name="Hibbett D.S."/>
            <person name="Martin F."/>
        </authorList>
    </citation>
    <scope>NUCLEOTIDE SEQUENCE [LARGE SCALE GENOMIC DNA]</scope>
    <source>
        <strain evidence="3">MAFF 305830</strain>
    </source>
</reference>
<organism evidence="2 3">
    <name type="scientific">Serendipita vermifera MAFF 305830</name>
    <dbReference type="NCBI Taxonomy" id="933852"/>
    <lineage>
        <taxon>Eukaryota</taxon>
        <taxon>Fungi</taxon>
        <taxon>Dikarya</taxon>
        <taxon>Basidiomycota</taxon>
        <taxon>Agaricomycotina</taxon>
        <taxon>Agaricomycetes</taxon>
        <taxon>Sebacinales</taxon>
        <taxon>Serendipitaceae</taxon>
        <taxon>Serendipita</taxon>
    </lineage>
</organism>
<sequence length="240" mass="27028">MQQTESQPAVRVPSLTHYCYQTVAANLERISSLGFLPYRLAKPILERCPSELLIKLEQEFTEWQSIEYLELIDVEIWQPRCMELLGPNGLESYAQGGTPSSWRREYAKLSMRRQTDVTRASDRVSKFREAQESDQRKAKLTQDLPPIRRKPGSNPLLAISNPAFRKVVADTKRFSTGPTGVHSGYFMRPPRPIGTMPIRNSRSSPVTSVSSPSRSHTSTSSSSPQIPRSTLFIPKARPPG</sequence>
<evidence type="ECO:0000313" key="3">
    <source>
        <dbReference type="Proteomes" id="UP000054097"/>
    </source>
</evidence>
<evidence type="ECO:0000313" key="2">
    <source>
        <dbReference type="EMBL" id="KIM28905.1"/>
    </source>
</evidence>
<name>A0A0C3AWJ8_SERVB</name>
<feature type="compositionally biased region" description="Low complexity" evidence="1">
    <location>
        <begin position="199"/>
        <end position="230"/>
    </location>
</feature>
<accession>A0A0C3AWJ8</accession>
<feature type="region of interest" description="Disordered" evidence="1">
    <location>
        <begin position="174"/>
        <end position="240"/>
    </location>
</feature>
<dbReference type="Pfam" id="PF06881">
    <property type="entry name" value="Elongin_A"/>
    <property type="match status" value="1"/>
</dbReference>
<dbReference type="OrthoDB" id="21513at2759"/>
<evidence type="ECO:0008006" key="4">
    <source>
        <dbReference type="Google" id="ProtNLM"/>
    </source>
</evidence>
<dbReference type="HOGENOM" id="CLU_1156985_0_0_1"/>
<dbReference type="EMBL" id="KN824291">
    <property type="protein sequence ID" value="KIM28905.1"/>
    <property type="molecule type" value="Genomic_DNA"/>
</dbReference>
<dbReference type="STRING" id="933852.A0A0C3AWJ8"/>
<keyword evidence="3" id="KW-1185">Reference proteome</keyword>
<dbReference type="InterPro" id="IPR010684">
    <property type="entry name" value="RNA_pol_II_trans_fac_SIII_A"/>
</dbReference>
<feature type="region of interest" description="Disordered" evidence="1">
    <location>
        <begin position="117"/>
        <end position="158"/>
    </location>
</feature>